<dbReference type="SUPFAM" id="SSF57667">
    <property type="entry name" value="beta-beta-alpha zinc fingers"/>
    <property type="match status" value="3"/>
</dbReference>
<comment type="caution">
    <text evidence="10">The sequence shown here is derived from an EMBL/GenBank/DDBJ whole genome shotgun (WGS) entry which is preliminary data.</text>
</comment>
<evidence type="ECO:0000256" key="1">
    <source>
        <dbReference type="ARBA" id="ARBA00004123"/>
    </source>
</evidence>
<feature type="compositionally biased region" description="Low complexity" evidence="8">
    <location>
        <begin position="27"/>
        <end position="45"/>
    </location>
</feature>
<proteinExistence type="predicted"/>
<keyword evidence="2" id="KW-0479">Metal-binding</keyword>
<name>A0A9W8EDV6_9FUNG</name>
<dbReference type="GO" id="GO:0000981">
    <property type="term" value="F:DNA-binding transcription factor activity, RNA polymerase II-specific"/>
    <property type="evidence" value="ECO:0007669"/>
    <property type="project" value="InterPro"/>
</dbReference>
<organism evidence="10 11">
    <name type="scientific">Coemansia thaxteri</name>
    <dbReference type="NCBI Taxonomy" id="2663907"/>
    <lineage>
        <taxon>Eukaryota</taxon>
        <taxon>Fungi</taxon>
        <taxon>Fungi incertae sedis</taxon>
        <taxon>Zoopagomycota</taxon>
        <taxon>Kickxellomycotina</taxon>
        <taxon>Kickxellomycetes</taxon>
        <taxon>Kickxellales</taxon>
        <taxon>Kickxellaceae</taxon>
        <taxon>Coemansia</taxon>
    </lineage>
</organism>
<feature type="domain" description="C2H2-type" evidence="9">
    <location>
        <begin position="111"/>
        <end position="140"/>
    </location>
</feature>
<reference evidence="10" key="1">
    <citation type="submission" date="2022-07" db="EMBL/GenBank/DDBJ databases">
        <title>Phylogenomic reconstructions and comparative analyses of Kickxellomycotina fungi.</title>
        <authorList>
            <person name="Reynolds N.K."/>
            <person name="Stajich J.E."/>
            <person name="Barry K."/>
            <person name="Grigoriev I.V."/>
            <person name="Crous P."/>
            <person name="Smith M.E."/>
        </authorList>
    </citation>
    <scope>NUCLEOTIDE SEQUENCE</scope>
    <source>
        <strain evidence="10">IMI 214461</strain>
    </source>
</reference>
<evidence type="ECO:0000313" key="10">
    <source>
        <dbReference type="EMBL" id="KAJ2001311.1"/>
    </source>
</evidence>
<dbReference type="Pfam" id="PF00096">
    <property type="entry name" value="zf-C2H2"/>
    <property type="match status" value="3"/>
</dbReference>
<dbReference type="InterPro" id="IPR036236">
    <property type="entry name" value="Znf_C2H2_sf"/>
</dbReference>
<evidence type="ECO:0000256" key="3">
    <source>
        <dbReference type="ARBA" id="ARBA00022737"/>
    </source>
</evidence>
<accession>A0A9W8EDV6</accession>
<keyword evidence="3" id="KW-0677">Repeat</keyword>
<dbReference type="OrthoDB" id="6365676at2759"/>
<evidence type="ECO:0000256" key="4">
    <source>
        <dbReference type="ARBA" id="ARBA00022771"/>
    </source>
</evidence>
<protein>
    <submittedName>
        <fullName evidence="10">Vascular endothelial zinc finger 1</fullName>
    </submittedName>
</protein>
<evidence type="ECO:0000256" key="2">
    <source>
        <dbReference type="ARBA" id="ARBA00022723"/>
    </source>
</evidence>
<dbReference type="GO" id="GO:0005634">
    <property type="term" value="C:nucleus"/>
    <property type="evidence" value="ECO:0007669"/>
    <property type="project" value="UniProtKB-SubCell"/>
</dbReference>
<dbReference type="AlphaFoldDB" id="A0A9W8EDV6"/>
<feature type="compositionally biased region" description="Low complexity" evidence="8">
    <location>
        <begin position="145"/>
        <end position="156"/>
    </location>
</feature>
<evidence type="ECO:0000256" key="6">
    <source>
        <dbReference type="ARBA" id="ARBA00023242"/>
    </source>
</evidence>
<gene>
    <name evidence="10" type="primary">VEZF1</name>
    <name evidence="10" type="ORF">H4R26_004192</name>
</gene>
<dbReference type="GO" id="GO:0000785">
    <property type="term" value="C:chromatin"/>
    <property type="evidence" value="ECO:0007669"/>
    <property type="project" value="TreeGrafter"/>
</dbReference>
<dbReference type="FunFam" id="3.30.160.60:FF:000110">
    <property type="entry name" value="Zinc finger protein-like"/>
    <property type="match status" value="1"/>
</dbReference>
<dbReference type="Gene3D" id="3.30.160.60">
    <property type="entry name" value="Classic Zinc Finger"/>
    <property type="match status" value="4"/>
</dbReference>
<feature type="domain" description="C2H2-type" evidence="9">
    <location>
        <begin position="332"/>
        <end position="359"/>
    </location>
</feature>
<dbReference type="PANTHER" id="PTHR40626">
    <property type="entry name" value="MIP31509P"/>
    <property type="match status" value="1"/>
</dbReference>
<dbReference type="SMART" id="SM00355">
    <property type="entry name" value="ZnF_C2H2"/>
    <property type="match status" value="4"/>
</dbReference>
<feature type="region of interest" description="Disordered" evidence="8">
    <location>
        <begin position="143"/>
        <end position="173"/>
    </location>
</feature>
<evidence type="ECO:0000256" key="5">
    <source>
        <dbReference type="ARBA" id="ARBA00022833"/>
    </source>
</evidence>
<dbReference type="InterPro" id="IPR051059">
    <property type="entry name" value="VerF-like"/>
</dbReference>
<dbReference type="GO" id="GO:0000978">
    <property type="term" value="F:RNA polymerase II cis-regulatory region sequence-specific DNA binding"/>
    <property type="evidence" value="ECO:0007669"/>
    <property type="project" value="InterPro"/>
</dbReference>
<comment type="subcellular location">
    <subcellularLocation>
        <location evidence="1">Nucleus</location>
    </subcellularLocation>
</comment>
<feature type="compositionally biased region" description="Polar residues" evidence="8">
    <location>
        <begin position="157"/>
        <end position="171"/>
    </location>
</feature>
<dbReference type="PROSITE" id="PS00028">
    <property type="entry name" value="ZINC_FINGER_C2H2_1"/>
    <property type="match status" value="4"/>
</dbReference>
<keyword evidence="5" id="KW-0862">Zinc</keyword>
<evidence type="ECO:0000313" key="11">
    <source>
        <dbReference type="Proteomes" id="UP001150907"/>
    </source>
</evidence>
<keyword evidence="6" id="KW-0539">Nucleus</keyword>
<dbReference type="PANTHER" id="PTHR40626:SF11">
    <property type="entry name" value="ZINC FINGER PROTEIN YPR022C"/>
    <property type="match status" value="1"/>
</dbReference>
<feature type="region of interest" description="Disordered" evidence="8">
    <location>
        <begin position="256"/>
        <end position="281"/>
    </location>
</feature>
<dbReference type="GO" id="GO:0008270">
    <property type="term" value="F:zinc ion binding"/>
    <property type="evidence" value="ECO:0007669"/>
    <property type="project" value="UniProtKB-KW"/>
</dbReference>
<dbReference type="Proteomes" id="UP001150907">
    <property type="component" value="Unassembled WGS sequence"/>
</dbReference>
<dbReference type="InterPro" id="IPR013087">
    <property type="entry name" value="Znf_C2H2_type"/>
</dbReference>
<keyword evidence="11" id="KW-1185">Reference proteome</keyword>
<sequence length="362" mass="38858">MLPSVRELLTFSDHAPKRSRRSGSCDGSEYSASAGGSSRSTSSGPAEKESDDVEALISRQRPGRKVVANDRYTASNGARQYRCGVHSCAAVFKRPEHLKRHMLTHSQLRPFRCEAKNCGKRFSRRDNYITHLKKHSADFEHCDASSGPSTGCSTPTQPESPQTGSPQTVSNIFGLLNGTSEEPRLRVVAHHSSPSPCEQSGCSGAASADAATVASTPAPLLSLELLALASVQTEAPTQQPGKQSPHSAHVQLLPDASTSTETPCADPAQPSIHQTTAPAGSATGTTAIEQYSATVVTGDPAKPFMCTLCGSRFGRVEHVRRHHLVHTGQRKYECPVCLKSFARKDNMVQHLRAHERKDGLSS</sequence>
<keyword evidence="4 7" id="KW-0863">Zinc-finger</keyword>
<evidence type="ECO:0000259" key="9">
    <source>
        <dbReference type="PROSITE" id="PS50157"/>
    </source>
</evidence>
<feature type="region of interest" description="Disordered" evidence="8">
    <location>
        <begin position="1"/>
        <end position="53"/>
    </location>
</feature>
<evidence type="ECO:0000256" key="7">
    <source>
        <dbReference type="PROSITE-ProRule" id="PRU00042"/>
    </source>
</evidence>
<feature type="domain" description="C2H2-type" evidence="9">
    <location>
        <begin position="81"/>
        <end position="110"/>
    </location>
</feature>
<dbReference type="EMBL" id="JANBQF010000422">
    <property type="protein sequence ID" value="KAJ2001311.1"/>
    <property type="molecule type" value="Genomic_DNA"/>
</dbReference>
<evidence type="ECO:0000256" key="8">
    <source>
        <dbReference type="SAM" id="MobiDB-lite"/>
    </source>
</evidence>
<feature type="domain" description="C2H2-type" evidence="9">
    <location>
        <begin position="304"/>
        <end position="331"/>
    </location>
</feature>
<dbReference type="PROSITE" id="PS50157">
    <property type="entry name" value="ZINC_FINGER_C2H2_2"/>
    <property type="match status" value="4"/>
</dbReference>